<dbReference type="Proteomes" id="UP000799444">
    <property type="component" value="Unassembled WGS sequence"/>
</dbReference>
<keyword evidence="2" id="KW-1185">Reference proteome</keyword>
<reference evidence="1" key="1">
    <citation type="journal article" date="2020" name="Stud. Mycol.">
        <title>101 Dothideomycetes genomes: a test case for predicting lifestyles and emergence of pathogens.</title>
        <authorList>
            <person name="Haridas S."/>
            <person name="Albert R."/>
            <person name="Binder M."/>
            <person name="Bloem J."/>
            <person name="Labutti K."/>
            <person name="Salamov A."/>
            <person name="Andreopoulos B."/>
            <person name="Baker S."/>
            <person name="Barry K."/>
            <person name="Bills G."/>
            <person name="Bluhm B."/>
            <person name="Cannon C."/>
            <person name="Castanera R."/>
            <person name="Culley D."/>
            <person name="Daum C."/>
            <person name="Ezra D."/>
            <person name="Gonzalez J."/>
            <person name="Henrissat B."/>
            <person name="Kuo A."/>
            <person name="Liang C."/>
            <person name="Lipzen A."/>
            <person name="Lutzoni F."/>
            <person name="Magnuson J."/>
            <person name="Mondo S."/>
            <person name="Nolan M."/>
            <person name="Ohm R."/>
            <person name="Pangilinan J."/>
            <person name="Park H.-J."/>
            <person name="Ramirez L."/>
            <person name="Alfaro M."/>
            <person name="Sun H."/>
            <person name="Tritt A."/>
            <person name="Yoshinaga Y."/>
            <person name="Zwiers L.-H."/>
            <person name="Turgeon B."/>
            <person name="Goodwin S."/>
            <person name="Spatafora J."/>
            <person name="Crous P."/>
            <person name="Grigoriev I."/>
        </authorList>
    </citation>
    <scope>NUCLEOTIDE SEQUENCE</scope>
    <source>
        <strain evidence="1">CBS 125425</strain>
    </source>
</reference>
<gene>
    <name evidence="1" type="ORF">EJ04DRAFT_238556</name>
</gene>
<evidence type="ECO:0000313" key="2">
    <source>
        <dbReference type="Proteomes" id="UP000799444"/>
    </source>
</evidence>
<evidence type="ECO:0000313" key="1">
    <source>
        <dbReference type="EMBL" id="KAF2740238.1"/>
    </source>
</evidence>
<sequence>MHACMVQSRRSMQEIRGRGPLRQTGSEWTRVAIGACPFQSRRCERAAGGWGKAWALAGEMLRAAAEALSGGGKTRRRLGKKWRARERMWRDVKSGPWRCMRWWFEVAGGQLGGATGIGRRRGRAALPRTRALCRRRWTLALADHYRASASACPLPASASAQAISAPCAAFDAVSIGHVAAGPPRTHPPTYILYSTHPPRASSVPRR</sequence>
<dbReference type="AlphaFoldDB" id="A0A9P4R6M5"/>
<accession>A0A9P4R6M5</accession>
<comment type="caution">
    <text evidence="1">The sequence shown here is derived from an EMBL/GenBank/DDBJ whole genome shotgun (WGS) entry which is preliminary data.</text>
</comment>
<organism evidence="1 2">
    <name type="scientific">Polyplosphaeria fusca</name>
    <dbReference type="NCBI Taxonomy" id="682080"/>
    <lineage>
        <taxon>Eukaryota</taxon>
        <taxon>Fungi</taxon>
        <taxon>Dikarya</taxon>
        <taxon>Ascomycota</taxon>
        <taxon>Pezizomycotina</taxon>
        <taxon>Dothideomycetes</taxon>
        <taxon>Pleosporomycetidae</taxon>
        <taxon>Pleosporales</taxon>
        <taxon>Tetraplosphaeriaceae</taxon>
        <taxon>Polyplosphaeria</taxon>
    </lineage>
</organism>
<dbReference type="EMBL" id="ML996101">
    <property type="protein sequence ID" value="KAF2740238.1"/>
    <property type="molecule type" value="Genomic_DNA"/>
</dbReference>
<proteinExistence type="predicted"/>
<protein>
    <submittedName>
        <fullName evidence="1">Uncharacterized protein</fullName>
    </submittedName>
</protein>
<name>A0A9P4R6M5_9PLEO</name>